<keyword evidence="4 6" id="KW-1133">Transmembrane helix</keyword>
<feature type="transmembrane region" description="Helical" evidence="6">
    <location>
        <begin position="292"/>
        <end position="312"/>
    </location>
</feature>
<protein>
    <recommendedName>
        <fullName evidence="7">EamA domain-containing protein</fullName>
    </recommendedName>
</protein>
<feature type="transmembrane region" description="Helical" evidence="6">
    <location>
        <begin position="197"/>
        <end position="215"/>
    </location>
</feature>
<name>A0ABP1C2G9_9BRYO</name>
<feature type="transmembrane region" description="Helical" evidence="6">
    <location>
        <begin position="131"/>
        <end position="149"/>
    </location>
</feature>
<keyword evidence="9" id="KW-1185">Reference proteome</keyword>
<organism evidence="8 9">
    <name type="scientific">Sphagnum jensenii</name>
    <dbReference type="NCBI Taxonomy" id="128206"/>
    <lineage>
        <taxon>Eukaryota</taxon>
        <taxon>Viridiplantae</taxon>
        <taxon>Streptophyta</taxon>
        <taxon>Embryophyta</taxon>
        <taxon>Bryophyta</taxon>
        <taxon>Sphagnophytina</taxon>
        <taxon>Sphagnopsida</taxon>
        <taxon>Sphagnales</taxon>
        <taxon>Sphagnaceae</taxon>
        <taxon>Sphagnum</taxon>
    </lineage>
</organism>
<feature type="transmembrane region" description="Helical" evidence="6">
    <location>
        <begin position="318"/>
        <end position="337"/>
    </location>
</feature>
<gene>
    <name evidence="8" type="ORF">CSSPJE1EN2_LOCUS24329</name>
</gene>
<evidence type="ECO:0000259" key="7">
    <source>
        <dbReference type="Pfam" id="PF00892"/>
    </source>
</evidence>
<evidence type="ECO:0000313" key="8">
    <source>
        <dbReference type="EMBL" id="CAK9883078.1"/>
    </source>
</evidence>
<feature type="transmembrane region" description="Helical" evidence="6">
    <location>
        <begin position="261"/>
        <end position="280"/>
    </location>
</feature>
<feature type="domain" description="EamA" evidence="7">
    <location>
        <begin position="6"/>
        <end position="144"/>
    </location>
</feature>
<evidence type="ECO:0000256" key="2">
    <source>
        <dbReference type="ARBA" id="ARBA00007635"/>
    </source>
</evidence>
<comment type="similarity">
    <text evidence="2">Belongs to the drug/metabolite transporter (DMT) superfamily. Plant drug/metabolite exporter (P-DME) (TC 2.A.7.4) family.</text>
</comment>
<feature type="domain" description="EamA" evidence="7">
    <location>
        <begin position="197"/>
        <end position="335"/>
    </location>
</feature>
<feature type="transmembrane region" description="Helical" evidence="6">
    <location>
        <begin position="68"/>
        <end position="92"/>
    </location>
</feature>
<dbReference type="PANTHER" id="PTHR31218">
    <property type="entry name" value="WAT1-RELATED PROTEIN"/>
    <property type="match status" value="1"/>
</dbReference>
<evidence type="ECO:0000256" key="6">
    <source>
        <dbReference type="SAM" id="Phobius"/>
    </source>
</evidence>
<evidence type="ECO:0000256" key="1">
    <source>
        <dbReference type="ARBA" id="ARBA00004141"/>
    </source>
</evidence>
<accession>A0ABP1C2G9</accession>
<dbReference type="EMBL" id="OZ023710">
    <property type="protein sequence ID" value="CAK9883078.1"/>
    <property type="molecule type" value="Genomic_DNA"/>
</dbReference>
<reference evidence="8" key="1">
    <citation type="submission" date="2024-03" db="EMBL/GenBank/DDBJ databases">
        <authorList>
            <consortium name="ELIXIR-Norway"/>
            <consortium name="Elixir Norway"/>
        </authorList>
    </citation>
    <scope>NUCLEOTIDE SEQUENCE</scope>
</reference>
<feature type="transmembrane region" description="Helical" evidence="6">
    <location>
        <begin position="98"/>
        <end position="119"/>
    </location>
</feature>
<dbReference type="InterPro" id="IPR037185">
    <property type="entry name" value="EmrE-like"/>
</dbReference>
<dbReference type="Pfam" id="PF00892">
    <property type="entry name" value="EamA"/>
    <property type="match status" value="2"/>
</dbReference>
<keyword evidence="3 6" id="KW-0812">Transmembrane</keyword>
<feature type="transmembrane region" description="Helical" evidence="6">
    <location>
        <begin position="37"/>
        <end position="56"/>
    </location>
</feature>
<evidence type="ECO:0000256" key="5">
    <source>
        <dbReference type="ARBA" id="ARBA00023136"/>
    </source>
</evidence>
<evidence type="ECO:0000256" key="4">
    <source>
        <dbReference type="ARBA" id="ARBA00022989"/>
    </source>
</evidence>
<evidence type="ECO:0000313" key="9">
    <source>
        <dbReference type="Proteomes" id="UP001497522"/>
    </source>
</evidence>
<dbReference type="SUPFAM" id="SSF103481">
    <property type="entry name" value="Multidrug resistance efflux transporter EmrE"/>
    <property type="match status" value="2"/>
</dbReference>
<dbReference type="InterPro" id="IPR030184">
    <property type="entry name" value="WAT1-related"/>
</dbReference>
<evidence type="ECO:0000256" key="3">
    <source>
        <dbReference type="ARBA" id="ARBA00022692"/>
    </source>
</evidence>
<comment type="subcellular location">
    <subcellularLocation>
        <location evidence="1">Membrane</location>
        <topology evidence="1">Multi-pass membrane protein</topology>
    </subcellularLocation>
</comment>
<proteinExistence type="inferred from homology"/>
<keyword evidence="5 6" id="KW-0472">Membrane</keyword>
<sequence>MAELKVVLTMALVQLLYSVYNLLVRASLVTGINPVVFAVYRDLLALLMLWPLAFFLERRLWTRISPTVLIMLLFSGITGIYAFQVLALLGLAYTSAPLIAGIQNLTPVFTFIIGVVFRIETIQYSRPSGQAQILGFLACVGGAVTMSLYKGPVIFPNLLTSSRVSGSTNFQDQGLDIVISEGLKKFIVEWKIDSWKFGSFCGIASSFLISIYINLQRPILDRYPAPVSVTALEYLVGAILLALTSITWVKNPSSWAVSQRANLLAIAYAGVINSALNFSLQTWCLGRSGPIFVSIFAPVQTILTTILSLIFLGDPYHWGSLLGSILVVAGLYFVIWGQNEDCRSVLRSRELRLVPDGQPGVKTPPSLEESLLHCGLSDAALVGWVMFAAPGQDILKGFNPVVVQKRHSGGPALITVVPR</sequence>
<feature type="transmembrane region" description="Helical" evidence="6">
    <location>
        <begin position="227"/>
        <end position="249"/>
    </location>
</feature>
<dbReference type="InterPro" id="IPR000620">
    <property type="entry name" value="EamA_dom"/>
</dbReference>
<dbReference type="Proteomes" id="UP001497522">
    <property type="component" value="Chromosome 9"/>
</dbReference>